<feature type="region of interest" description="Disordered" evidence="1">
    <location>
        <begin position="1"/>
        <end position="22"/>
    </location>
</feature>
<evidence type="ECO:0000313" key="3">
    <source>
        <dbReference type="Proteomes" id="UP001430584"/>
    </source>
</evidence>
<dbReference type="Proteomes" id="UP001430584">
    <property type="component" value="Unassembled WGS sequence"/>
</dbReference>
<feature type="compositionally biased region" description="Polar residues" evidence="1">
    <location>
        <begin position="456"/>
        <end position="476"/>
    </location>
</feature>
<sequence>MASRKGFLPVTPARLVRPELTQQQNLANIEQDNLTDDNALHESPTFQAIRDGLLRLMASSADSEHAPEREPDAPPASLPDSVTRFVPASSIPSSSPSSSRASSRARDELRADMRRVAPPSTLPATSQKLTANHWPKGDLLHKPSSGHSRNSSDASNLTQASLTIDKVPQLSPSRSESRFDTTSTRQHVRFAPTPAKEPKPERALYGPLEIDEDCFSVDSEFNRVPNVVPVETTKDNPMLLSNILKKTDAVFTGDPDILDLPLQIKGHGFRPATIPSSDVIRKRMARQAKLQERREARMWQKMGMQAAQAQLEAEALNEQKLAEHLNAQAALREQYAVAEKWREENMLTQALKAPPGLPNFNGFEHKVAHQPAVEEESAKAQPVVQDEPKSHHRYVSQTPYPSDEFIRSRYKSTLSMLLHDRGSSSGSTTSDGSQPSWATCSESSESSSAHDMPVRQSGNRQPSNMARNDSGFQTNGHIPAGDKNTYNFQGSCAIESCSTIGQDANGSRYF</sequence>
<feature type="compositionally biased region" description="Low complexity" evidence="1">
    <location>
        <begin position="87"/>
        <end position="102"/>
    </location>
</feature>
<evidence type="ECO:0000256" key="1">
    <source>
        <dbReference type="SAM" id="MobiDB-lite"/>
    </source>
</evidence>
<feature type="compositionally biased region" description="Polar residues" evidence="1">
    <location>
        <begin position="145"/>
        <end position="162"/>
    </location>
</feature>
<feature type="compositionally biased region" description="Basic and acidic residues" evidence="1">
    <location>
        <begin position="104"/>
        <end position="115"/>
    </location>
</feature>
<comment type="caution">
    <text evidence="2">The sequence shown here is derived from an EMBL/GenBank/DDBJ whole genome shotgun (WGS) entry which is preliminary data.</text>
</comment>
<evidence type="ECO:0000313" key="2">
    <source>
        <dbReference type="EMBL" id="KAL0259147.1"/>
    </source>
</evidence>
<accession>A0ABR3CES5</accession>
<feature type="region of interest" description="Disordered" evidence="1">
    <location>
        <begin position="370"/>
        <end position="400"/>
    </location>
</feature>
<name>A0ABR3CES5_9PEZI</name>
<dbReference type="RefSeq" id="XP_066632176.1">
    <property type="nucleotide sequence ID" value="XM_066778081.1"/>
</dbReference>
<reference evidence="2 3" key="1">
    <citation type="submission" date="2024-02" db="EMBL/GenBank/DDBJ databases">
        <title>De novo assembly and annotation of 12 fungi associated with fruit tree decline syndrome in Ontario, Canada.</title>
        <authorList>
            <person name="Sulman M."/>
            <person name="Ellouze W."/>
            <person name="Ilyukhin E."/>
        </authorList>
    </citation>
    <scope>NUCLEOTIDE SEQUENCE [LARGE SCALE GENOMIC DNA]</scope>
    <source>
        <strain evidence="2 3">FDS-637</strain>
    </source>
</reference>
<feature type="compositionally biased region" description="Polar residues" evidence="1">
    <location>
        <begin position="170"/>
        <end position="185"/>
    </location>
</feature>
<protein>
    <submittedName>
        <fullName evidence="2">Uncharacterized protein</fullName>
    </submittedName>
</protein>
<dbReference type="EMBL" id="JAJVCZ030000006">
    <property type="protein sequence ID" value="KAL0259147.1"/>
    <property type="molecule type" value="Genomic_DNA"/>
</dbReference>
<keyword evidence="3" id="KW-1185">Reference proteome</keyword>
<feature type="compositionally biased region" description="Basic and acidic residues" evidence="1">
    <location>
        <begin position="62"/>
        <end position="72"/>
    </location>
</feature>
<proteinExistence type="predicted"/>
<feature type="region of interest" description="Disordered" evidence="1">
    <location>
        <begin position="59"/>
        <end position="185"/>
    </location>
</feature>
<feature type="compositionally biased region" description="Low complexity" evidence="1">
    <location>
        <begin position="423"/>
        <end position="433"/>
    </location>
</feature>
<gene>
    <name evidence="2" type="ORF">SLS55_006652</name>
</gene>
<organism evidence="2 3">
    <name type="scientific">Diplodia seriata</name>
    <dbReference type="NCBI Taxonomy" id="420778"/>
    <lineage>
        <taxon>Eukaryota</taxon>
        <taxon>Fungi</taxon>
        <taxon>Dikarya</taxon>
        <taxon>Ascomycota</taxon>
        <taxon>Pezizomycotina</taxon>
        <taxon>Dothideomycetes</taxon>
        <taxon>Dothideomycetes incertae sedis</taxon>
        <taxon>Botryosphaeriales</taxon>
        <taxon>Botryosphaeriaceae</taxon>
        <taxon>Diplodia</taxon>
    </lineage>
</organism>
<dbReference type="GeneID" id="92010737"/>
<feature type="region of interest" description="Disordered" evidence="1">
    <location>
        <begin position="420"/>
        <end position="480"/>
    </location>
</feature>